<organism evidence="3 4">
    <name type="scientific">Handelsmanbacteria sp. (strain RIFCSPLOWO2_12_FULL_64_10)</name>
    <dbReference type="NCBI Taxonomy" id="1817868"/>
    <lineage>
        <taxon>Bacteria</taxon>
        <taxon>Candidatus Handelsmaniibacteriota</taxon>
    </lineage>
</organism>
<feature type="domain" description="Putative regulatory protein FmdB zinc ribbon" evidence="2">
    <location>
        <begin position="1"/>
        <end position="42"/>
    </location>
</feature>
<reference evidence="3 4" key="1">
    <citation type="journal article" date="2016" name="Nat. Commun.">
        <title>Thousands of microbial genomes shed light on interconnected biogeochemical processes in an aquifer system.</title>
        <authorList>
            <person name="Anantharaman K."/>
            <person name="Brown C.T."/>
            <person name="Hug L.A."/>
            <person name="Sharon I."/>
            <person name="Castelle C.J."/>
            <person name="Probst A.J."/>
            <person name="Thomas B.C."/>
            <person name="Singh A."/>
            <person name="Wilkins M.J."/>
            <person name="Karaoz U."/>
            <person name="Brodie E.L."/>
            <person name="Williams K.H."/>
            <person name="Hubbard S.S."/>
            <person name="Banfield J.F."/>
        </authorList>
    </citation>
    <scope>NUCLEOTIDE SEQUENCE [LARGE SCALE GENOMIC DNA]</scope>
    <source>
        <strain evidence="4">RIFCSPLOWO2_12_FULL_64_10</strain>
    </source>
</reference>
<dbReference type="AlphaFoldDB" id="A0A1F6CYS3"/>
<feature type="compositionally biased region" description="Low complexity" evidence="1">
    <location>
        <begin position="73"/>
        <end position="84"/>
    </location>
</feature>
<gene>
    <name evidence="3" type="ORF">A3F84_14750</name>
</gene>
<evidence type="ECO:0000313" key="3">
    <source>
        <dbReference type="EMBL" id="OGG54305.1"/>
    </source>
</evidence>
<feature type="region of interest" description="Disordered" evidence="1">
    <location>
        <begin position="66"/>
        <end position="99"/>
    </location>
</feature>
<evidence type="ECO:0000313" key="4">
    <source>
        <dbReference type="Proteomes" id="UP000178606"/>
    </source>
</evidence>
<comment type="caution">
    <text evidence="3">The sequence shown here is derived from an EMBL/GenBank/DDBJ whole genome shotgun (WGS) entry which is preliminary data.</text>
</comment>
<accession>A0A1F6CYS3</accession>
<dbReference type="PANTHER" id="PTHR34404:SF2">
    <property type="entry name" value="CONSERVED SERINE RICH PROTEIN"/>
    <property type="match status" value="1"/>
</dbReference>
<dbReference type="InterPro" id="IPR013429">
    <property type="entry name" value="Regulatory_FmdB_Zinc_ribbon"/>
</dbReference>
<feature type="compositionally biased region" description="Basic and acidic residues" evidence="1">
    <location>
        <begin position="85"/>
        <end position="99"/>
    </location>
</feature>
<dbReference type="Proteomes" id="UP000178606">
    <property type="component" value="Unassembled WGS sequence"/>
</dbReference>
<sequence>MPTYDYECAACGHKFEMFQGIKEDPIKACPKCKKRKARRLIGTGAGLLFKGSGFYVTDYRSEGYKKAQKAETSPSSSPSSGDASSSKKAEKAEKAKKGD</sequence>
<dbReference type="EMBL" id="MFKF01000107">
    <property type="protein sequence ID" value="OGG54305.1"/>
    <property type="molecule type" value="Genomic_DNA"/>
</dbReference>
<protein>
    <submittedName>
        <fullName evidence="3">FmdB family transcriptional regulator</fullName>
    </submittedName>
</protein>
<dbReference type="NCBIfam" id="TIGR02605">
    <property type="entry name" value="CxxC_CxxC_SSSS"/>
    <property type="match status" value="1"/>
</dbReference>
<proteinExistence type="predicted"/>
<evidence type="ECO:0000259" key="2">
    <source>
        <dbReference type="SMART" id="SM00834"/>
    </source>
</evidence>
<name>A0A1F6CYS3_HANXR</name>
<evidence type="ECO:0000256" key="1">
    <source>
        <dbReference type="SAM" id="MobiDB-lite"/>
    </source>
</evidence>
<dbReference type="SMART" id="SM00834">
    <property type="entry name" value="CxxC_CXXC_SSSS"/>
    <property type="match status" value="1"/>
</dbReference>
<dbReference type="Pfam" id="PF09723">
    <property type="entry name" value="Zn_ribbon_8"/>
    <property type="match status" value="1"/>
</dbReference>
<dbReference type="PANTHER" id="PTHR34404">
    <property type="entry name" value="REGULATORY PROTEIN, FMDB FAMILY"/>
    <property type="match status" value="1"/>
</dbReference>